<dbReference type="EMBL" id="LXQA010739751">
    <property type="protein sequence ID" value="MCI68620.1"/>
    <property type="molecule type" value="Genomic_DNA"/>
</dbReference>
<dbReference type="Proteomes" id="UP000265520">
    <property type="component" value="Unassembled WGS sequence"/>
</dbReference>
<sequence length="77" mass="8362">LTFGAGGCDVVWGFFSELGALPMKVCPLVAASKHLLADSISPCRVATCPLFVWYFIFRWAVEGTASRSAMAVLPRMH</sequence>
<accession>A0A392U865</accession>
<reference evidence="1 2" key="1">
    <citation type="journal article" date="2018" name="Front. Plant Sci.">
        <title>Red Clover (Trifolium pratense) and Zigzag Clover (T. medium) - A Picture of Genomic Similarities and Differences.</title>
        <authorList>
            <person name="Dluhosova J."/>
            <person name="Istvanek J."/>
            <person name="Nedelnik J."/>
            <person name="Repkova J."/>
        </authorList>
    </citation>
    <scope>NUCLEOTIDE SEQUENCE [LARGE SCALE GENOMIC DNA]</scope>
    <source>
        <strain evidence="2">cv. 10/8</strain>
        <tissue evidence="1">Leaf</tissue>
    </source>
</reference>
<name>A0A392U865_9FABA</name>
<organism evidence="1 2">
    <name type="scientific">Trifolium medium</name>
    <dbReference type="NCBI Taxonomy" id="97028"/>
    <lineage>
        <taxon>Eukaryota</taxon>
        <taxon>Viridiplantae</taxon>
        <taxon>Streptophyta</taxon>
        <taxon>Embryophyta</taxon>
        <taxon>Tracheophyta</taxon>
        <taxon>Spermatophyta</taxon>
        <taxon>Magnoliopsida</taxon>
        <taxon>eudicotyledons</taxon>
        <taxon>Gunneridae</taxon>
        <taxon>Pentapetalae</taxon>
        <taxon>rosids</taxon>
        <taxon>fabids</taxon>
        <taxon>Fabales</taxon>
        <taxon>Fabaceae</taxon>
        <taxon>Papilionoideae</taxon>
        <taxon>50 kb inversion clade</taxon>
        <taxon>NPAAA clade</taxon>
        <taxon>Hologalegina</taxon>
        <taxon>IRL clade</taxon>
        <taxon>Trifolieae</taxon>
        <taxon>Trifolium</taxon>
    </lineage>
</organism>
<keyword evidence="2" id="KW-1185">Reference proteome</keyword>
<proteinExistence type="predicted"/>
<protein>
    <submittedName>
        <fullName evidence="1">Uncharacterized protein</fullName>
    </submittedName>
</protein>
<dbReference type="AlphaFoldDB" id="A0A392U865"/>
<evidence type="ECO:0000313" key="2">
    <source>
        <dbReference type="Proteomes" id="UP000265520"/>
    </source>
</evidence>
<comment type="caution">
    <text evidence="1">The sequence shown here is derived from an EMBL/GenBank/DDBJ whole genome shotgun (WGS) entry which is preliminary data.</text>
</comment>
<feature type="non-terminal residue" evidence="1">
    <location>
        <position position="1"/>
    </location>
</feature>
<evidence type="ECO:0000313" key="1">
    <source>
        <dbReference type="EMBL" id="MCI68620.1"/>
    </source>
</evidence>